<evidence type="ECO:0000256" key="1">
    <source>
        <dbReference type="ARBA" id="ARBA00006525"/>
    </source>
</evidence>
<reference evidence="3" key="2">
    <citation type="submission" date="2021-04" db="EMBL/GenBank/DDBJ databases">
        <authorList>
            <person name="Gilroy R."/>
        </authorList>
    </citation>
    <scope>NUCLEOTIDE SEQUENCE</scope>
    <source>
        <strain evidence="3">ChiBcec15-1070</strain>
    </source>
</reference>
<comment type="caution">
    <text evidence="3">The sequence shown here is derived from an EMBL/GenBank/DDBJ whole genome shotgun (WGS) entry which is preliminary data.</text>
</comment>
<evidence type="ECO:0000313" key="4">
    <source>
        <dbReference type="Proteomes" id="UP000823926"/>
    </source>
</evidence>
<dbReference type="GO" id="GO:0009294">
    <property type="term" value="P:DNA-mediated transformation"/>
    <property type="evidence" value="ECO:0007669"/>
    <property type="project" value="InterPro"/>
</dbReference>
<dbReference type="AlphaFoldDB" id="A0A9D1QEE6"/>
<dbReference type="Gene3D" id="3.40.50.450">
    <property type="match status" value="1"/>
</dbReference>
<protein>
    <submittedName>
        <fullName evidence="3">DNA-processing protein DprA</fullName>
    </submittedName>
</protein>
<dbReference type="SUPFAM" id="SSF102405">
    <property type="entry name" value="MCP/YpsA-like"/>
    <property type="match status" value="1"/>
</dbReference>
<dbReference type="InterPro" id="IPR010994">
    <property type="entry name" value="RuvA_2-like"/>
</dbReference>
<comment type="similarity">
    <text evidence="1">Belongs to the DprA/Smf family.</text>
</comment>
<dbReference type="PANTHER" id="PTHR43022:SF1">
    <property type="entry name" value="PROTEIN SMF"/>
    <property type="match status" value="1"/>
</dbReference>
<name>A0A9D1QEE6_9BACT</name>
<dbReference type="InterPro" id="IPR057666">
    <property type="entry name" value="DrpA_SLOG"/>
</dbReference>
<evidence type="ECO:0000313" key="3">
    <source>
        <dbReference type="EMBL" id="HIW10695.1"/>
    </source>
</evidence>
<sequence length="359" mass="38255">MKYAVALSLLPHVGPKNMRLLLDTFGSAERAMTADVEELIAAGASLKAAQEIVGGTTLSQAESILDHCEHAGIRVLTRGEADFPQAFAECVDAPCVLYVRGNIDFNSGHWLSVVGTRKASSAGITATGMVVRDVAMLFPDTVIVSGLAFGIDKAAHAAALQYRLKTVAIMAGWVDDIVPQSHYYLARQILSAGGAIVSDRPPGSVIDKASFLSRNRLVAGLSQATIVVESAAKGGSLVTADIAAGYGKELFALPGPIGVPMNEGTNMLIRSSKAIMYQSAEDLADTLGWKRSVPKPVAVAELSPRLRRAYEAMPDGERLDAEQLAERWEVPLWEASSLVGQLRAKGLVAVDVYRCFYKV</sequence>
<dbReference type="SUPFAM" id="SSF47781">
    <property type="entry name" value="RuvA domain 2-like"/>
    <property type="match status" value="1"/>
</dbReference>
<evidence type="ECO:0000259" key="2">
    <source>
        <dbReference type="Pfam" id="PF02481"/>
    </source>
</evidence>
<dbReference type="EMBL" id="DXHL01000021">
    <property type="protein sequence ID" value="HIW10695.1"/>
    <property type="molecule type" value="Genomic_DNA"/>
</dbReference>
<dbReference type="InterPro" id="IPR003488">
    <property type="entry name" value="DprA"/>
</dbReference>
<proteinExistence type="inferred from homology"/>
<feature type="domain" description="Smf/DprA SLOG" evidence="2">
    <location>
        <begin position="75"/>
        <end position="287"/>
    </location>
</feature>
<dbReference type="Pfam" id="PF02481">
    <property type="entry name" value="DNA_processg_A"/>
    <property type="match status" value="1"/>
</dbReference>
<gene>
    <name evidence="3" type="ORF">H9888_04240</name>
</gene>
<organism evidence="3 4">
    <name type="scientific">Candidatus Rikenella faecigallinarum</name>
    <dbReference type="NCBI Taxonomy" id="2838745"/>
    <lineage>
        <taxon>Bacteria</taxon>
        <taxon>Pseudomonadati</taxon>
        <taxon>Bacteroidota</taxon>
        <taxon>Bacteroidia</taxon>
        <taxon>Bacteroidales</taxon>
        <taxon>Rikenellaceae</taxon>
        <taxon>Rikenella</taxon>
    </lineage>
</organism>
<accession>A0A9D1QEE6</accession>
<reference evidence="3" key="1">
    <citation type="journal article" date="2021" name="PeerJ">
        <title>Extensive microbial diversity within the chicken gut microbiome revealed by metagenomics and culture.</title>
        <authorList>
            <person name="Gilroy R."/>
            <person name="Ravi A."/>
            <person name="Getino M."/>
            <person name="Pursley I."/>
            <person name="Horton D.L."/>
            <person name="Alikhan N.F."/>
            <person name="Baker D."/>
            <person name="Gharbi K."/>
            <person name="Hall N."/>
            <person name="Watson M."/>
            <person name="Adriaenssens E.M."/>
            <person name="Foster-Nyarko E."/>
            <person name="Jarju S."/>
            <person name="Secka A."/>
            <person name="Antonio M."/>
            <person name="Oren A."/>
            <person name="Chaudhuri R.R."/>
            <person name="La Ragione R."/>
            <person name="Hildebrand F."/>
            <person name="Pallen M.J."/>
        </authorList>
    </citation>
    <scope>NUCLEOTIDE SEQUENCE</scope>
    <source>
        <strain evidence="3">ChiBcec15-1070</strain>
    </source>
</reference>
<dbReference type="PANTHER" id="PTHR43022">
    <property type="entry name" value="PROTEIN SMF"/>
    <property type="match status" value="1"/>
</dbReference>
<dbReference type="Proteomes" id="UP000823926">
    <property type="component" value="Unassembled WGS sequence"/>
</dbReference>